<organism evidence="10 11">
    <name type="scientific">Fusarium coffeatum</name>
    <dbReference type="NCBI Taxonomy" id="231269"/>
    <lineage>
        <taxon>Eukaryota</taxon>
        <taxon>Fungi</taxon>
        <taxon>Dikarya</taxon>
        <taxon>Ascomycota</taxon>
        <taxon>Pezizomycotina</taxon>
        <taxon>Sordariomycetes</taxon>
        <taxon>Hypocreomycetidae</taxon>
        <taxon>Hypocreales</taxon>
        <taxon>Nectriaceae</taxon>
        <taxon>Fusarium</taxon>
        <taxon>Fusarium incarnatum-equiseti species complex</taxon>
    </lineage>
</organism>
<evidence type="ECO:0000256" key="7">
    <source>
        <dbReference type="SAM" id="MobiDB-lite"/>
    </source>
</evidence>
<feature type="region of interest" description="Disordered" evidence="7">
    <location>
        <begin position="1123"/>
        <end position="1144"/>
    </location>
</feature>
<dbReference type="InterPro" id="IPR045863">
    <property type="entry name" value="CorA_TM1_TM2"/>
</dbReference>
<evidence type="ECO:0008006" key="12">
    <source>
        <dbReference type="Google" id="ProtNLM"/>
    </source>
</evidence>
<feature type="domain" description="PITH" evidence="9">
    <location>
        <begin position="1139"/>
        <end position="1331"/>
    </location>
</feature>
<dbReference type="EMBL" id="QKXC01000147">
    <property type="protein sequence ID" value="RBR16077.1"/>
    <property type="molecule type" value="Genomic_DNA"/>
</dbReference>
<dbReference type="CDD" id="cd02947">
    <property type="entry name" value="TRX_family"/>
    <property type="match status" value="1"/>
</dbReference>
<feature type="domain" description="Thioredoxin" evidence="8">
    <location>
        <begin position="974"/>
        <end position="1118"/>
    </location>
</feature>
<feature type="region of interest" description="Disordered" evidence="7">
    <location>
        <begin position="185"/>
        <end position="214"/>
    </location>
</feature>
<gene>
    <name evidence="10" type="ORF">FIESC28_07097</name>
</gene>
<feature type="compositionally biased region" description="Gly residues" evidence="7">
    <location>
        <begin position="1127"/>
        <end position="1137"/>
    </location>
</feature>
<dbReference type="InterPro" id="IPR017937">
    <property type="entry name" value="Thioredoxin_CS"/>
</dbReference>
<comment type="caution">
    <text evidence="10">The sequence shown here is derived from an EMBL/GenBank/DDBJ whole genome shotgun (WGS) entry which is preliminary data.</text>
</comment>
<proteinExistence type="inferred from homology"/>
<dbReference type="Gene3D" id="3.40.30.10">
    <property type="entry name" value="Glutaredoxin"/>
    <property type="match status" value="1"/>
</dbReference>
<dbReference type="InterPro" id="IPR008979">
    <property type="entry name" value="Galactose-bd-like_sf"/>
</dbReference>
<dbReference type="InterPro" id="IPR036249">
    <property type="entry name" value="Thioredoxin-like_sf"/>
</dbReference>
<dbReference type="PANTHER" id="PTHR46115">
    <property type="entry name" value="THIOREDOXIN-LIKE PROTEIN 1"/>
    <property type="match status" value="1"/>
</dbReference>
<dbReference type="RefSeq" id="XP_031014710.1">
    <property type="nucleotide sequence ID" value="XM_031161239.1"/>
</dbReference>
<dbReference type="SUPFAM" id="SSF144083">
    <property type="entry name" value="Magnesium transport protein CorA, transmembrane region"/>
    <property type="match status" value="1"/>
</dbReference>
<dbReference type="Gene3D" id="1.20.58.340">
    <property type="entry name" value="Magnesium transport protein CorA, transmembrane region"/>
    <property type="match status" value="1"/>
</dbReference>
<keyword evidence="3" id="KW-0812">Transmembrane</keyword>
<dbReference type="PRINTS" id="PR00421">
    <property type="entry name" value="THIOREDOXIN"/>
</dbReference>
<accession>A0A366RG49</accession>
<evidence type="ECO:0000259" key="9">
    <source>
        <dbReference type="PROSITE" id="PS51532"/>
    </source>
</evidence>
<dbReference type="InterPro" id="IPR010400">
    <property type="entry name" value="PITH_dom"/>
</dbReference>
<evidence type="ECO:0000256" key="5">
    <source>
        <dbReference type="ARBA" id="ARBA00023136"/>
    </source>
</evidence>
<feature type="region of interest" description="Disordered" evidence="7">
    <location>
        <begin position="846"/>
        <end position="869"/>
    </location>
</feature>
<keyword evidence="5" id="KW-0472">Membrane</keyword>
<evidence type="ECO:0000256" key="4">
    <source>
        <dbReference type="ARBA" id="ARBA00022989"/>
    </source>
</evidence>
<dbReference type="GO" id="GO:0005737">
    <property type="term" value="C:cytoplasm"/>
    <property type="evidence" value="ECO:0007669"/>
    <property type="project" value="UniProtKB-ARBA"/>
</dbReference>
<feature type="compositionally biased region" description="Basic and acidic residues" evidence="7">
    <location>
        <begin position="151"/>
        <end position="161"/>
    </location>
</feature>
<dbReference type="Gene3D" id="2.60.120.470">
    <property type="entry name" value="PITH domain"/>
    <property type="match status" value="1"/>
</dbReference>
<comment type="subcellular location">
    <subcellularLocation>
        <location evidence="1">Membrane</location>
        <topology evidence="1">Multi-pass membrane protein</topology>
    </subcellularLocation>
</comment>
<evidence type="ECO:0000259" key="8">
    <source>
        <dbReference type="PROSITE" id="PS51352"/>
    </source>
</evidence>
<evidence type="ECO:0000256" key="6">
    <source>
        <dbReference type="ARBA" id="ARBA00023157"/>
    </source>
</evidence>
<keyword evidence="11" id="KW-1185">Reference proteome</keyword>
<keyword evidence="6" id="KW-1015">Disulfide bond</keyword>
<dbReference type="OrthoDB" id="5286874at2759"/>
<keyword evidence="4" id="KW-1133">Transmembrane helix</keyword>
<evidence type="ECO:0000256" key="1">
    <source>
        <dbReference type="ARBA" id="ARBA00004141"/>
    </source>
</evidence>
<dbReference type="Pfam" id="PF06201">
    <property type="entry name" value="PITH"/>
    <property type="match status" value="1"/>
</dbReference>
<name>A0A366RG49_9HYPO</name>
<dbReference type="InterPro" id="IPR013766">
    <property type="entry name" value="Thioredoxin_domain"/>
</dbReference>
<evidence type="ECO:0000313" key="11">
    <source>
        <dbReference type="Proteomes" id="UP000253153"/>
    </source>
</evidence>
<dbReference type="SUPFAM" id="SSF52833">
    <property type="entry name" value="Thioredoxin-like"/>
    <property type="match status" value="1"/>
</dbReference>
<dbReference type="Proteomes" id="UP000253153">
    <property type="component" value="Unassembled WGS sequence"/>
</dbReference>
<dbReference type="PROSITE" id="PS51352">
    <property type="entry name" value="THIOREDOXIN_2"/>
    <property type="match status" value="1"/>
</dbReference>
<evidence type="ECO:0000313" key="10">
    <source>
        <dbReference type="EMBL" id="RBR16077.1"/>
    </source>
</evidence>
<evidence type="ECO:0000256" key="2">
    <source>
        <dbReference type="ARBA" id="ARBA00008987"/>
    </source>
</evidence>
<reference evidence="10 11" key="1">
    <citation type="submission" date="2018-06" db="EMBL/GenBank/DDBJ databases">
        <title>Fusarium incarnatum-equiseti species complex species 28.</title>
        <authorList>
            <person name="Gardiner D.M."/>
        </authorList>
    </citation>
    <scope>NUCLEOTIDE SEQUENCE [LARGE SCALE GENOMIC DNA]</scope>
    <source>
        <strain evidence="10 11">FIESC_28</strain>
    </source>
</reference>
<evidence type="ECO:0000256" key="3">
    <source>
        <dbReference type="ARBA" id="ARBA00022692"/>
    </source>
</evidence>
<comment type="similarity">
    <text evidence="2">Belongs to the thioredoxin family.</text>
</comment>
<feature type="compositionally biased region" description="Basic and acidic residues" evidence="7">
    <location>
        <begin position="203"/>
        <end position="214"/>
    </location>
</feature>
<dbReference type="Pfam" id="PF00085">
    <property type="entry name" value="Thioredoxin"/>
    <property type="match status" value="1"/>
</dbReference>
<feature type="region of interest" description="Disordered" evidence="7">
    <location>
        <begin position="1"/>
        <end position="161"/>
    </location>
</feature>
<protein>
    <recommendedName>
        <fullName evidence="12">Thioredoxin domain-containing protein</fullName>
    </recommendedName>
</protein>
<dbReference type="InterPro" id="IPR037047">
    <property type="entry name" value="PITH_dom_sf"/>
</dbReference>
<dbReference type="PROSITE" id="PS00194">
    <property type="entry name" value="THIOREDOXIN_1"/>
    <property type="match status" value="1"/>
</dbReference>
<dbReference type="SUPFAM" id="SSF49785">
    <property type="entry name" value="Galactose-binding domain-like"/>
    <property type="match status" value="1"/>
</dbReference>
<feature type="compositionally biased region" description="Low complexity" evidence="7">
    <location>
        <begin position="99"/>
        <end position="108"/>
    </location>
</feature>
<sequence length="1331" mass="148774">MSPSPPGDGRSRVRWGEVEEYPLPRPVRVAPRPRPSSRYEPASRPYPRRSTDDHVGMRRMAYTESEWEMPATRPPPRAYTESPRPIENDSDDEREGPRPGRSGPGMRSNNKVCYVEASPSISPDPQYRRPRYSPTHDTYRFRETSSYPHSRAADSDWYSRPRADSFSSDDFDPYDKFDFSSQTQSIVIESSKGDDSDAETPESEERVTLAKDEKGGKTSSQLAFVDSSVYTGNAEMGSSHTATLNVVHDLNMQKQPLFRWLHVPQDVMNFEDFWVEISRISGLTELEKKAISRLRADVKKNCVKTRTNPKGAKVGYLEPKCIEVPLKSLKQEAPTTEIVTGSARWICIPYFSLQQYSGLLAASSASVFPAQTLLQSQYSRNTVARDMEQAVVRLGNAGREKCFHVSQLWCVTIDNMTCGTMAREDLFGQSLELKEHPARAMSTEQQGKILVAYGDSIVWCFNVEECQTCQAVTAELWPKVLRLASSKRSTLIKLTMKLGTAPDPPPRAILRPEPHVLPTTHGGKGKVKINDLVHLLALPTGGSKGVDAQNSGFEFLEAQLSAAESFLISETTLSERKAYKAFEETGSDTIRRAYQEKVDIFNAADITYSFFIPLNFDGPMIGKFWGAVRTLIELPSTDGDFLRPSFDNIAGNIRTSLRYLTRDLFALQNILAYSSKEERTEVELPTEFSKAWLYIVMALVYSSKEDLKWDSRMKRAETLIDKGSKKLLQGLGGRSLLDKAAVLPLEVLSLITMGLLRDQVGRSDDICDTYSQYLNSLENAITSKPSDRSFQHRIDLVQQELISVNRTLGKQRLLISRLRKSLTAIDTHDIVMSQFEHEAALKDAERQHSSKRHYAESVPPPPTYVSHRADDDYSRVAPISYAQEIPAYDYTGVDDDFLFDMTSTSKLSPTDAGGLRGLFFLECTRLIEQREFEFRRFTDFSKDLERAIAYKVDFTRDRQERAIYAFTLVTIIFLPISAVSSIFGMNTTDVVSATPSYPVKLNCRKIPIMSQNVVSIASKAQFDSLLKSSRIVIADFWAEWCGPCQQIAPVYESLAEALSRPNVVTFVKVNSDSQTDLSREYSISSLPTFLVFRDGKQIDKVQGADPQKLKGIAQKLVSEVESLGESSGSGSGSGGPSWKGAEIPRGYSDITDQIELRDLEVLNADEAAGGARDLFDGKKPSGLSNGKGTAKDYVQSGADDQLLVFIPFQSIVKLHTLQASLTSLPPKDDEDVMRPGNVHLYINRTHNLDFSEADDTEPTQAIEIGPEDWNDDGTVNLSLRYVKFQKTSSVVIYVQQGEGDGETVRLDRVRLIGEAGAKRDMGKLQKVGDEE</sequence>
<dbReference type="GO" id="GO:0016020">
    <property type="term" value="C:membrane"/>
    <property type="evidence" value="ECO:0007669"/>
    <property type="project" value="UniProtKB-SubCell"/>
</dbReference>
<dbReference type="PROSITE" id="PS51532">
    <property type="entry name" value="PITH"/>
    <property type="match status" value="1"/>
</dbReference>
<dbReference type="GeneID" id="41996535"/>